<dbReference type="Pfam" id="PF00534">
    <property type="entry name" value="Glycos_transf_1"/>
    <property type="match status" value="1"/>
</dbReference>
<dbReference type="PANTHER" id="PTHR45947">
    <property type="entry name" value="SULFOQUINOVOSYL TRANSFERASE SQD2"/>
    <property type="match status" value="1"/>
</dbReference>
<name>A0A9X1XA58_9SPHI</name>
<feature type="domain" description="Glycosyl transferase family 1" evidence="1">
    <location>
        <begin position="177"/>
        <end position="343"/>
    </location>
</feature>
<evidence type="ECO:0000313" key="2">
    <source>
        <dbReference type="EMBL" id="MCJ8211009.1"/>
    </source>
</evidence>
<organism evidence="2 3">
    <name type="scientific">Mucilaginibacter straminoryzae</name>
    <dbReference type="NCBI Taxonomy" id="2932774"/>
    <lineage>
        <taxon>Bacteria</taxon>
        <taxon>Pseudomonadati</taxon>
        <taxon>Bacteroidota</taxon>
        <taxon>Sphingobacteriia</taxon>
        <taxon>Sphingobacteriales</taxon>
        <taxon>Sphingobacteriaceae</taxon>
        <taxon>Mucilaginibacter</taxon>
    </lineage>
</organism>
<keyword evidence="3" id="KW-1185">Reference proteome</keyword>
<dbReference type="InterPro" id="IPR001296">
    <property type="entry name" value="Glyco_trans_1"/>
</dbReference>
<gene>
    <name evidence="2" type="ORF">MUY27_14920</name>
</gene>
<dbReference type="InterPro" id="IPR050194">
    <property type="entry name" value="Glycosyltransferase_grp1"/>
</dbReference>
<reference evidence="2" key="1">
    <citation type="submission" date="2022-04" db="EMBL/GenBank/DDBJ databases">
        <title>Mucilaginibacter sp. RS28 isolated from freshwater.</title>
        <authorList>
            <person name="Ko S.-R."/>
        </authorList>
    </citation>
    <scope>NUCLEOTIDE SEQUENCE</scope>
    <source>
        <strain evidence="2">RS28</strain>
    </source>
</reference>
<dbReference type="CDD" id="cd03801">
    <property type="entry name" value="GT4_PimA-like"/>
    <property type="match status" value="1"/>
</dbReference>
<dbReference type="Gene3D" id="3.40.50.2000">
    <property type="entry name" value="Glycogen Phosphorylase B"/>
    <property type="match status" value="2"/>
</dbReference>
<dbReference type="EMBL" id="JALJEJ010000007">
    <property type="protein sequence ID" value="MCJ8211009.1"/>
    <property type="molecule type" value="Genomic_DNA"/>
</dbReference>
<evidence type="ECO:0000259" key="1">
    <source>
        <dbReference type="Pfam" id="PF00534"/>
    </source>
</evidence>
<evidence type="ECO:0000313" key="3">
    <source>
        <dbReference type="Proteomes" id="UP001139450"/>
    </source>
</evidence>
<proteinExistence type="predicted"/>
<protein>
    <submittedName>
        <fullName evidence="2">Glycosyltransferase family 4 protein</fullName>
    </submittedName>
</protein>
<accession>A0A9X1XA58</accession>
<dbReference type="RefSeq" id="WP_245131180.1">
    <property type="nucleotide sequence ID" value="NZ_JALJEJ010000007.1"/>
</dbReference>
<dbReference type="Proteomes" id="UP001139450">
    <property type="component" value="Unassembled WGS sequence"/>
</dbReference>
<dbReference type="SUPFAM" id="SSF53756">
    <property type="entry name" value="UDP-Glycosyltransferase/glycogen phosphorylase"/>
    <property type="match status" value="1"/>
</dbReference>
<sequence>MKKPRILFSMPTRHHVEIALDEMVGMQEQGYACDYFHYAAKDGVTSKTGRASVLIQNALKLVVKCYRFKPDVIYLNSRVERLAGMRDWLTIRIVRSLYPFKTRFVIKSHGSDLDVLRDQTSRFGKCILPYLKRKVSGWLFLSSEEKQLVVNEGLLPAAKVFVTKNIVRPEQFVKDADFKKNNSIPDDHQVLLFAGRLIAEKGVFEVVNAFSKIKDSVNAVLMIVGWGPEEDALKQLVASEHLEDRIKFTGFIQEQEMNSYYANCDVLVFPTYFPEGFPMVLFNAIASGMPVITTRQRASADYLTQPENCLWVEPKDVDGVSKAIRMLLSSEQLQAGMKKNNQEKGKLFTKKEVCAELALILSTIALS</sequence>
<dbReference type="AlphaFoldDB" id="A0A9X1XA58"/>
<dbReference type="PANTHER" id="PTHR45947:SF3">
    <property type="entry name" value="SULFOQUINOVOSYL TRANSFERASE SQD2"/>
    <property type="match status" value="1"/>
</dbReference>
<comment type="caution">
    <text evidence="2">The sequence shown here is derived from an EMBL/GenBank/DDBJ whole genome shotgun (WGS) entry which is preliminary data.</text>
</comment>
<dbReference type="GO" id="GO:0016757">
    <property type="term" value="F:glycosyltransferase activity"/>
    <property type="evidence" value="ECO:0007669"/>
    <property type="project" value="InterPro"/>
</dbReference>